<feature type="domain" description="HTH LytTR-type" evidence="4">
    <location>
        <begin position="144"/>
        <end position="235"/>
    </location>
</feature>
<dbReference type="EMBL" id="BAFK01000003">
    <property type="protein sequence ID" value="GAB57860.1"/>
    <property type="molecule type" value="Genomic_DNA"/>
</dbReference>
<dbReference type="Gene3D" id="3.40.50.2300">
    <property type="match status" value="1"/>
</dbReference>
<evidence type="ECO:0000256" key="2">
    <source>
        <dbReference type="PROSITE-ProRule" id="PRU00169"/>
    </source>
</evidence>
<dbReference type="GO" id="GO:0003677">
    <property type="term" value="F:DNA binding"/>
    <property type="evidence" value="ECO:0007669"/>
    <property type="project" value="InterPro"/>
</dbReference>
<dbReference type="OrthoDB" id="236568at2"/>
<sequence>MKVLIVDDEPLARSRLKRLIEQLSQFQVVGEAGDTVMALQLLHSQQPDILLLDIAMPGTDGIEFATELLALPTPPAVIFITAHPEHALNAYQAAPADYLLKPVSVDKLQQALEKVGLHTKAHVERQKNTEPKIIYTQAGVKRQLELKDVLFFSAEDKYVRMVYKGGEAIIEQSLVQLLQQYPQQLLRIHRSTLINKTHLDRLVSANNRHWVRLHGCDDRLEVSRREVANIRNCIC</sequence>
<dbReference type="SUPFAM" id="SSF52172">
    <property type="entry name" value="CheY-like"/>
    <property type="match status" value="1"/>
</dbReference>
<name>I1DUY2_9GAMM</name>
<dbReference type="PROSITE" id="PS50110">
    <property type="entry name" value="RESPONSE_REGULATORY"/>
    <property type="match status" value="1"/>
</dbReference>
<accession>I1DUY2</accession>
<dbReference type="Pfam" id="PF04397">
    <property type="entry name" value="LytTR"/>
    <property type="match status" value="1"/>
</dbReference>
<feature type="modified residue" description="4-aspartylphosphate" evidence="2">
    <location>
        <position position="53"/>
    </location>
</feature>
<organism evidence="5 6">
    <name type="scientific">Rheinheimera nanhaiensis E407-8</name>
    <dbReference type="NCBI Taxonomy" id="562729"/>
    <lineage>
        <taxon>Bacteria</taxon>
        <taxon>Pseudomonadati</taxon>
        <taxon>Pseudomonadota</taxon>
        <taxon>Gammaproteobacteria</taxon>
        <taxon>Chromatiales</taxon>
        <taxon>Chromatiaceae</taxon>
        <taxon>Rheinheimera</taxon>
    </lineage>
</organism>
<dbReference type="InterPro" id="IPR052048">
    <property type="entry name" value="ST_Response_Regulator"/>
</dbReference>
<evidence type="ECO:0000256" key="1">
    <source>
        <dbReference type="ARBA" id="ARBA00023012"/>
    </source>
</evidence>
<evidence type="ECO:0000259" key="3">
    <source>
        <dbReference type="PROSITE" id="PS50110"/>
    </source>
</evidence>
<dbReference type="PANTHER" id="PTHR43228:SF1">
    <property type="entry name" value="TWO-COMPONENT RESPONSE REGULATOR ARR22"/>
    <property type="match status" value="1"/>
</dbReference>
<dbReference type="Gene3D" id="2.40.50.1020">
    <property type="entry name" value="LytTr DNA-binding domain"/>
    <property type="match status" value="1"/>
</dbReference>
<dbReference type="PANTHER" id="PTHR43228">
    <property type="entry name" value="TWO-COMPONENT RESPONSE REGULATOR"/>
    <property type="match status" value="1"/>
</dbReference>
<gene>
    <name evidence="5" type="primary">algR</name>
    <name evidence="5" type="ORF">RNAN_0830</name>
</gene>
<evidence type="ECO:0000313" key="5">
    <source>
        <dbReference type="EMBL" id="GAB57860.1"/>
    </source>
</evidence>
<dbReference type="SMART" id="SM00448">
    <property type="entry name" value="REC"/>
    <property type="match status" value="1"/>
</dbReference>
<dbReference type="RefSeq" id="WP_008219017.1">
    <property type="nucleotide sequence ID" value="NZ_BAFK01000003.1"/>
</dbReference>
<evidence type="ECO:0000259" key="4">
    <source>
        <dbReference type="PROSITE" id="PS50930"/>
    </source>
</evidence>
<dbReference type="InterPro" id="IPR001789">
    <property type="entry name" value="Sig_transdc_resp-reg_receiver"/>
</dbReference>
<evidence type="ECO:0000313" key="6">
    <source>
        <dbReference type="Proteomes" id="UP000004374"/>
    </source>
</evidence>
<keyword evidence="1" id="KW-0902">Two-component regulatory system</keyword>
<feature type="domain" description="Response regulatory" evidence="3">
    <location>
        <begin position="2"/>
        <end position="116"/>
    </location>
</feature>
<protein>
    <submittedName>
        <fullName evidence="5">Two-component system, LytT family, response regulator AlgR</fullName>
    </submittedName>
</protein>
<comment type="caution">
    <text evidence="5">The sequence shown here is derived from an EMBL/GenBank/DDBJ whole genome shotgun (WGS) entry which is preliminary data.</text>
</comment>
<dbReference type="Proteomes" id="UP000004374">
    <property type="component" value="Unassembled WGS sequence"/>
</dbReference>
<dbReference type="InterPro" id="IPR007492">
    <property type="entry name" value="LytTR_DNA-bd_dom"/>
</dbReference>
<proteinExistence type="predicted"/>
<dbReference type="AlphaFoldDB" id="I1DUY2"/>
<dbReference type="InterPro" id="IPR011006">
    <property type="entry name" value="CheY-like_superfamily"/>
</dbReference>
<keyword evidence="6" id="KW-1185">Reference proteome</keyword>
<dbReference type="GO" id="GO:0000160">
    <property type="term" value="P:phosphorelay signal transduction system"/>
    <property type="evidence" value="ECO:0007669"/>
    <property type="project" value="UniProtKB-KW"/>
</dbReference>
<keyword evidence="2" id="KW-0597">Phosphoprotein</keyword>
<dbReference type="STRING" id="562729.RNAN_0830"/>
<reference evidence="5 6" key="1">
    <citation type="journal article" date="2012" name="J. Bacteriol.">
        <title>Genome Sequence of the Protease-Producing Bacterium Rheinheimera nanhaiensis E407-8T, Isolated from Deep-Sea Sediment of the South China Sea.</title>
        <authorList>
            <person name="Zhang X.-Y."/>
            <person name="Zhang Y.-J."/>
            <person name="Qin Q.-L."/>
            <person name="Xie B.-B."/>
            <person name="Chen X.-L."/>
            <person name="Zhou B.-C."/>
            <person name="Zhang Y.-Z."/>
        </authorList>
    </citation>
    <scope>NUCLEOTIDE SEQUENCE [LARGE SCALE GENOMIC DNA]</scope>
    <source>
        <strain evidence="5 6">E407-8</strain>
    </source>
</reference>
<dbReference type="PROSITE" id="PS50930">
    <property type="entry name" value="HTH_LYTTR"/>
    <property type="match status" value="1"/>
</dbReference>
<dbReference type="SMART" id="SM00850">
    <property type="entry name" value="LytTR"/>
    <property type="match status" value="1"/>
</dbReference>
<dbReference type="Pfam" id="PF00072">
    <property type="entry name" value="Response_reg"/>
    <property type="match status" value="1"/>
</dbReference>